<keyword evidence="3" id="KW-0813">Transport</keyword>
<feature type="transmembrane region" description="Helical" evidence="11">
    <location>
        <begin position="12"/>
        <end position="32"/>
    </location>
</feature>
<dbReference type="PANTHER" id="PTHR32196:SF71">
    <property type="entry name" value="AUTOINDUCER 2 IMPORT SYSTEM PERMEASE PROTEIN LSRD"/>
    <property type="match status" value="1"/>
</dbReference>
<comment type="function">
    <text evidence="9">Part of the ABC transporter complex LsrABCD involved in autoinducer 2 (AI-2) import. Probably responsible for the translocation of the substrate across the membrane.</text>
</comment>
<comment type="caution">
    <text evidence="12">The sequence shown here is derived from an EMBL/GenBank/DDBJ whole genome shotgun (WGS) entry which is preliminary data.</text>
</comment>
<dbReference type="AlphaFoldDB" id="A0A506TZY8"/>
<feature type="transmembrane region" description="Helical" evidence="11">
    <location>
        <begin position="209"/>
        <end position="228"/>
    </location>
</feature>
<comment type="subunit">
    <text evidence="2">The complex is composed of two ATP-binding proteins (LsrA), two transmembrane proteins (LsrC and LsrD) and a solute-binding protein (LsrB).</text>
</comment>
<dbReference type="InterPro" id="IPR001851">
    <property type="entry name" value="ABC_transp_permease"/>
</dbReference>
<evidence type="ECO:0000256" key="5">
    <source>
        <dbReference type="ARBA" id="ARBA00022519"/>
    </source>
</evidence>
<evidence type="ECO:0000256" key="4">
    <source>
        <dbReference type="ARBA" id="ARBA00022475"/>
    </source>
</evidence>
<keyword evidence="4" id="KW-1003">Cell membrane</keyword>
<proteinExistence type="predicted"/>
<dbReference type="GO" id="GO:0022857">
    <property type="term" value="F:transmembrane transporter activity"/>
    <property type="evidence" value="ECO:0007669"/>
    <property type="project" value="InterPro"/>
</dbReference>
<evidence type="ECO:0000256" key="11">
    <source>
        <dbReference type="SAM" id="Phobius"/>
    </source>
</evidence>
<dbReference type="CDD" id="cd06579">
    <property type="entry name" value="TM_PBP1_transp_AraH_like"/>
    <property type="match status" value="1"/>
</dbReference>
<evidence type="ECO:0000256" key="9">
    <source>
        <dbReference type="ARBA" id="ARBA00025439"/>
    </source>
</evidence>
<dbReference type="RefSeq" id="WP_141150743.1">
    <property type="nucleotide sequence ID" value="NZ_VHLG01000016.1"/>
</dbReference>
<keyword evidence="6 11" id="KW-0812">Transmembrane</keyword>
<keyword evidence="8 11" id="KW-0472">Membrane</keyword>
<feature type="transmembrane region" description="Helical" evidence="11">
    <location>
        <begin position="294"/>
        <end position="313"/>
    </location>
</feature>
<feature type="transmembrane region" description="Helical" evidence="11">
    <location>
        <begin position="157"/>
        <end position="180"/>
    </location>
</feature>
<feature type="transmembrane region" description="Helical" evidence="11">
    <location>
        <begin position="66"/>
        <end position="83"/>
    </location>
</feature>
<feature type="transmembrane region" description="Helical" evidence="11">
    <location>
        <begin position="38"/>
        <end position="59"/>
    </location>
</feature>
<organism evidence="12 13">
    <name type="scientific">Martelella alba</name>
    <dbReference type="NCBI Taxonomy" id="2590451"/>
    <lineage>
        <taxon>Bacteria</taxon>
        <taxon>Pseudomonadati</taxon>
        <taxon>Pseudomonadota</taxon>
        <taxon>Alphaproteobacteria</taxon>
        <taxon>Hyphomicrobiales</taxon>
        <taxon>Aurantimonadaceae</taxon>
        <taxon>Martelella</taxon>
    </lineage>
</organism>
<dbReference type="PANTHER" id="PTHR32196">
    <property type="entry name" value="ABC TRANSPORTER PERMEASE PROTEIN YPHD-RELATED-RELATED"/>
    <property type="match status" value="1"/>
</dbReference>
<evidence type="ECO:0000256" key="6">
    <source>
        <dbReference type="ARBA" id="ARBA00022692"/>
    </source>
</evidence>
<evidence type="ECO:0000313" key="12">
    <source>
        <dbReference type="EMBL" id="TPW27643.1"/>
    </source>
</evidence>
<evidence type="ECO:0000313" key="13">
    <source>
        <dbReference type="Proteomes" id="UP000318801"/>
    </source>
</evidence>
<gene>
    <name evidence="12" type="ORF">FJU08_19580</name>
</gene>
<reference evidence="12 13" key="1">
    <citation type="submission" date="2019-06" db="EMBL/GenBank/DDBJ databases">
        <authorList>
            <person name="Li M."/>
        </authorList>
    </citation>
    <scope>NUCLEOTIDE SEQUENCE [LARGE SCALE GENOMIC DNA]</scope>
    <source>
        <strain evidence="12 13">BGMRC2036</strain>
    </source>
</reference>
<name>A0A506TZY8_9HYPH</name>
<protein>
    <recommendedName>
        <fullName evidence="10">Autoinducer 2 import system permease protein LsrD</fullName>
    </recommendedName>
</protein>
<dbReference type="EMBL" id="VHLG01000016">
    <property type="protein sequence ID" value="TPW27643.1"/>
    <property type="molecule type" value="Genomic_DNA"/>
</dbReference>
<sequence>MKLPLWISLWDVFICLVAALVGLFGLVFVHNFATPFNISQLIAGVSERALLVLPIMLLLITRDIDLSVASTLALTSVLLGLSLEAGLALPGAIAVALFSGALLGAFNGMMTTLFGLPSLVVTLGTMALFRGIGYVLLGTGSVNILPDALTDFGFLNIAGLPFPRTILPFAIILPVFAVILHATPLGRRIFAIGGNPDTARFSGIAVDRIRFWLFVFSGVMCAIAGIVYTARLANARANNAFGMELDVITIAMLGGVSVFGGKGGIAGVFGALCLVALIRNLLGISGVGGDAQSTVVGMLLIIALLSGNFSSAISARLKKLTRRDLAATQ</sequence>
<evidence type="ECO:0000256" key="7">
    <source>
        <dbReference type="ARBA" id="ARBA00022989"/>
    </source>
</evidence>
<evidence type="ECO:0000256" key="10">
    <source>
        <dbReference type="ARBA" id="ARBA00039381"/>
    </source>
</evidence>
<feature type="transmembrane region" description="Helical" evidence="11">
    <location>
        <begin position="266"/>
        <end position="288"/>
    </location>
</feature>
<keyword evidence="7 11" id="KW-1133">Transmembrane helix</keyword>
<dbReference type="Proteomes" id="UP000318801">
    <property type="component" value="Unassembled WGS sequence"/>
</dbReference>
<keyword evidence="5" id="KW-0997">Cell inner membrane</keyword>
<evidence type="ECO:0000256" key="3">
    <source>
        <dbReference type="ARBA" id="ARBA00022448"/>
    </source>
</evidence>
<dbReference type="OrthoDB" id="7284468at2"/>
<dbReference type="GO" id="GO:0005886">
    <property type="term" value="C:plasma membrane"/>
    <property type="evidence" value="ECO:0007669"/>
    <property type="project" value="UniProtKB-SubCell"/>
</dbReference>
<evidence type="ECO:0000256" key="8">
    <source>
        <dbReference type="ARBA" id="ARBA00023136"/>
    </source>
</evidence>
<keyword evidence="13" id="KW-1185">Reference proteome</keyword>
<evidence type="ECO:0000256" key="1">
    <source>
        <dbReference type="ARBA" id="ARBA00004651"/>
    </source>
</evidence>
<comment type="subcellular location">
    <subcellularLocation>
        <location evidence="1">Cell membrane</location>
        <topology evidence="1">Multi-pass membrane protein</topology>
    </subcellularLocation>
</comment>
<dbReference type="Pfam" id="PF02653">
    <property type="entry name" value="BPD_transp_2"/>
    <property type="match status" value="1"/>
</dbReference>
<evidence type="ECO:0000256" key="2">
    <source>
        <dbReference type="ARBA" id="ARBA00011262"/>
    </source>
</evidence>
<accession>A0A506TZY8</accession>
<feature type="transmembrane region" description="Helical" evidence="11">
    <location>
        <begin position="240"/>
        <end position="259"/>
    </location>
</feature>